<dbReference type="Gene3D" id="3.30.1120.90">
    <property type="entry name" value="Nucleosome assembly protein"/>
    <property type="match status" value="1"/>
</dbReference>
<dbReference type="Pfam" id="PF00956">
    <property type="entry name" value="NAP"/>
    <property type="match status" value="1"/>
</dbReference>
<dbReference type="GO" id="GO:0005634">
    <property type="term" value="C:nucleus"/>
    <property type="evidence" value="ECO:0007669"/>
    <property type="project" value="InterPro"/>
</dbReference>
<evidence type="ECO:0000313" key="5">
    <source>
        <dbReference type="Proteomes" id="UP001295423"/>
    </source>
</evidence>
<comment type="similarity">
    <text evidence="1 2">Belongs to the nucleosome assembly protein (NAP) family.</text>
</comment>
<dbReference type="PANTHER" id="PTHR11875">
    <property type="entry name" value="TESTIS-SPECIFIC Y-ENCODED PROTEIN"/>
    <property type="match status" value="1"/>
</dbReference>
<keyword evidence="5" id="KW-1185">Reference proteome</keyword>
<evidence type="ECO:0000256" key="1">
    <source>
        <dbReference type="ARBA" id="ARBA00009947"/>
    </source>
</evidence>
<accession>A0AAD2CN82</accession>
<comment type="caution">
    <text evidence="4">The sequence shown here is derived from an EMBL/GenBank/DDBJ whole genome shotgun (WGS) entry which is preliminary data.</text>
</comment>
<dbReference type="Gene3D" id="1.20.5.1500">
    <property type="match status" value="1"/>
</dbReference>
<dbReference type="AlphaFoldDB" id="A0AAD2CN82"/>
<dbReference type="InterPro" id="IPR002164">
    <property type="entry name" value="NAP_family"/>
</dbReference>
<evidence type="ECO:0000256" key="3">
    <source>
        <dbReference type="SAM" id="Coils"/>
    </source>
</evidence>
<protein>
    <submittedName>
        <fullName evidence="4">Uncharacterized protein</fullName>
    </submittedName>
</protein>
<proteinExistence type="inferred from homology"/>
<dbReference type="GO" id="GO:0006334">
    <property type="term" value="P:nucleosome assembly"/>
    <property type="evidence" value="ECO:0007669"/>
    <property type="project" value="InterPro"/>
</dbReference>
<organism evidence="4 5">
    <name type="scientific">Cylindrotheca closterium</name>
    <dbReference type="NCBI Taxonomy" id="2856"/>
    <lineage>
        <taxon>Eukaryota</taxon>
        <taxon>Sar</taxon>
        <taxon>Stramenopiles</taxon>
        <taxon>Ochrophyta</taxon>
        <taxon>Bacillariophyta</taxon>
        <taxon>Bacillariophyceae</taxon>
        <taxon>Bacillariophycidae</taxon>
        <taxon>Bacillariales</taxon>
        <taxon>Bacillariaceae</taxon>
        <taxon>Cylindrotheca</taxon>
    </lineage>
</organism>
<keyword evidence="3" id="KW-0175">Coiled coil</keyword>
<feature type="coiled-coil region" evidence="3">
    <location>
        <begin position="93"/>
        <end position="120"/>
    </location>
</feature>
<sequence>MAETNSENADTDASYEEKLNAQKEIAKGMKISELKLKLQAVGIFTTSFVEKSEFVNAYAEAMVNAPGTGLDSEDDQEGFSEEVEFPPTIMHRVERLKKLNNDREEQRKQYLKERAELEAKYHKLAEPLYEERKQVVLGQKDEEIAKEHEGESAEKGDPDDVGIPQFWLSAIGHMGPVAELLSEPDLECLEHLQDIQCVDHENGGGFTLSFHFAPNDYFENTILTKSYVVPNLLLADEPILKDVQGCEITWKEGKCLTFKEVIRQQRGKGKNAGQVRAVKKQEKQESFFHFFTPPKMPSLSTMNEQDAERLEHAFDEDYDIAQAFRSHIVPKAVLWFTGQAMENEMEAAMAGMNFPTGSAPGDGENPECQQS</sequence>
<reference evidence="4" key="1">
    <citation type="submission" date="2023-08" db="EMBL/GenBank/DDBJ databases">
        <authorList>
            <person name="Audoor S."/>
            <person name="Bilcke G."/>
        </authorList>
    </citation>
    <scope>NUCLEOTIDE SEQUENCE</scope>
</reference>
<dbReference type="Proteomes" id="UP001295423">
    <property type="component" value="Unassembled WGS sequence"/>
</dbReference>
<evidence type="ECO:0000313" key="4">
    <source>
        <dbReference type="EMBL" id="CAJ1940288.1"/>
    </source>
</evidence>
<dbReference type="InterPro" id="IPR037231">
    <property type="entry name" value="NAP-like_sf"/>
</dbReference>
<evidence type="ECO:0000256" key="2">
    <source>
        <dbReference type="RuleBase" id="RU003876"/>
    </source>
</evidence>
<gene>
    <name evidence="4" type="ORF">CYCCA115_LOCUS6967</name>
</gene>
<dbReference type="SUPFAM" id="SSF143113">
    <property type="entry name" value="NAP-like"/>
    <property type="match status" value="1"/>
</dbReference>
<name>A0AAD2CN82_9STRA</name>
<dbReference type="EMBL" id="CAKOGP040000890">
    <property type="protein sequence ID" value="CAJ1940288.1"/>
    <property type="molecule type" value="Genomic_DNA"/>
</dbReference>